<dbReference type="EMBL" id="BARV01021700">
    <property type="protein sequence ID" value="GAI26656.1"/>
    <property type="molecule type" value="Genomic_DNA"/>
</dbReference>
<proteinExistence type="predicted"/>
<evidence type="ECO:0000313" key="1">
    <source>
        <dbReference type="EMBL" id="GAI26656.1"/>
    </source>
</evidence>
<sequence>MPISGIGGLLAGLGFEVAEKILDIRTSGSMSEKITKWTASSHVIHVYDFRKKYRLL</sequence>
<organism evidence="1">
    <name type="scientific">marine sediment metagenome</name>
    <dbReference type="NCBI Taxonomy" id="412755"/>
    <lineage>
        <taxon>unclassified sequences</taxon>
        <taxon>metagenomes</taxon>
        <taxon>ecological metagenomes</taxon>
    </lineage>
</organism>
<comment type="caution">
    <text evidence="1">The sequence shown here is derived from an EMBL/GenBank/DDBJ whole genome shotgun (WGS) entry which is preliminary data.</text>
</comment>
<protein>
    <submittedName>
        <fullName evidence="1">Uncharacterized protein</fullName>
    </submittedName>
</protein>
<reference evidence="1" key="1">
    <citation type="journal article" date="2014" name="Front. Microbiol.">
        <title>High frequency of phylogenetically diverse reductive dehalogenase-homologous genes in deep subseafloor sedimentary metagenomes.</title>
        <authorList>
            <person name="Kawai M."/>
            <person name="Futagami T."/>
            <person name="Toyoda A."/>
            <person name="Takaki Y."/>
            <person name="Nishi S."/>
            <person name="Hori S."/>
            <person name="Arai W."/>
            <person name="Tsubouchi T."/>
            <person name="Morono Y."/>
            <person name="Uchiyama I."/>
            <person name="Ito T."/>
            <person name="Fujiyama A."/>
            <person name="Inagaki F."/>
            <person name="Takami H."/>
        </authorList>
    </citation>
    <scope>NUCLEOTIDE SEQUENCE</scope>
    <source>
        <strain evidence="1">Expedition CK06-06</strain>
    </source>
</reference>
<dbReference type="AlphaFoldDB" id="X1N8X2"/>
<accession>X1N8X2</accession>
<gene>
    <name evidence="1" type="ORF">S06H3_35906</name>
</gene>
<name>X1N8X2_9ZZZZ</name>